<evidence type="ECO:0000313" key="1">
    <source>
        <dbReference type="EMBL" id="EAQ32177.1"/>
    </source>
</evidence>
<dbReference type="EMBL" id="AAMX01000007">
    <property type="protein sequence ID" value="EAQ32177.1"/>
    <property type="molecule type" value="Genomic_DNA"/>
</dbReference>
<dbReference type="GO" id="GO:0032259">
    <property type="term" value="P:methylation"/>
    <property type="evidence" value="ECO:0007669"/>
    <property type="project" value="UniProtKB-KW"/>
</dbReference>
<keyword evidence="1" id="KW-0808">Transferase</keyword>
<organism evidence="1 2">
    <name type="scientific">Idiomarina baltica OS145</name>
    <dbReference type="NCBI Taxonomy" id="314276"/>
    <lineage>
        <taxon>Bacteria</taxon>
        <taxon>Pseudomonadati</taxon>
        <taxon>Pseudomonadota</taxon>
        <taxon>Gammaproteobacteria</taxon>
        <taxon>Alteromonadales</taxon>
        <taxon>Idiomarinaceae</taxon>
        <taxon>Idiomarina</taxon>
    </lineage>
</organism>
<keyword evidence="1" id="KW-0489">Methyltransferase</keyword>
<dbReference type="Proteomes" id="UP000016543">
    <property type="component" value="Unassembled WGS sequence"/>
</dbReference>
<reference evidence="1 2" key="1">
    <citation type="submission" date="2006-01" db="EMBL/GenBank/DDBJ databases">
        <authorList>
            <person name="Brettar I."/>
            <person name="Hofle M."/>
            <person name="Ferriera S."/>
            <person name="Johnson J."/>
            <person name="Kravitz S."/>
            <person name="Halpern A."/>
            <person name="Remington K."/>
            <person name="Beeson K."/>
            <person name="Tran B."/>
            <person name="Rogers Y.-H."/>
            <person name="Friedman R."/>
            <person name="Venter J.C."/>
        </authorList>
    </citation>
    <scope>NUCLEOTIDE SEQUENCE [LARGE SCALE GENOMIC DNA]</scope>
    <source>
        <strain evidence="1 2">OS145</strain>
    </source>
</reference>
<comment type="caution">
    <text evidence="1">The sequence shown here is derived from an EMBL/GenBank/DDBJ whole genome shotgun (WGS) entry which is preliminary data.</text>
</comment>
<dbReference type="EC" id="2.1.1.35" evidence="1"/>
<protein>
    <submittedName>
        <fullName evidence="1">tRNA (Uracil-5-)-methyltransferase</fullName>
        <ecNumber evidence="1">2.1.1.35</ecNumber>
    </submittedName>
</protein>
<name>A0ABM9WMM3_9GAMM</name>
<keyword evidence="2" id="KW-1185">Reference proteome</keyword>
<accession>A0ABM9WMM3</accession>
<proteinExistence type="predicted"/>
<dbReference type="GO" id="GO:0030697">
    <property type="term" value="F:tRNA (uracil(54)-C5)-methyltransferase activity, S-adenosyl methionine-dependent"/>
    <property type="evidence" value="ECO:0007669"/>
    <property type="project" value="UniProtKB-EC"/>
</dbReference>
<sequence length="74" mass="8591">MSKIRSTFEADNEVAENISFLKNLFQKSVDRKLTVCRIRTSRSKAAEKRSLTIYQAKQTVWALAKVSNKKYCNF</sequence>
<evidence type="ECO:0000313" key="2">
    <source>
        <dbReference type="Proteomes" id="UP000016543"/>
    </source>
</evidence>
<gene>
    <name evidence="1" type="ORF">OS145_08097</name>
</gene>
<dbReference type="RefSeq" id="WP_006954331.1">
    <property type="nucleotide sequence ID" value="NZ_CH672403.1"/>
</dbReference>